<dbReference type="PROSITE" id="PS00525">
    <property type="entry name" value="RIBOSOMAL_L6_1"/>
    <property type="match status" value="1"/>
</dbReference>
<sequence>MSRIGKQPIPIPAGVSVSLEHGTVRVKGPKGELARPIKERLIEVEIKDSEVVLKLRKENLESAALWGTYASHIKNMIHGVTEGFSKKLEIEGVGYRAQLQGTNLVLSLGFSHPVEVKPKEGIQFQVEKNAIIVTGIDKEKVGEVAAEIRSFRKPEPYKGKGIRYEGEVIRRKAGKKAATTGA</sequence>
<dbReference type="GO" id="GO:0022625">
    <property type="term" value="C:cytosolic large ribosomal subunit"/>
    <property type="evidence" value="ECO:0007669"/>
    <property type="project" value="UniProtKB-UniRule"/>
</dbReference>
<evidence type="ECO:0000313" key="9">
    <source>
        <dbReference type="Proteomes" id="UP000231503"/>
    </source>
</evidence>
<dbReference type="GO" id="GO:0003735">
    <property type="term" value="F:structural constituent of ribosome"/>
    <property type="evidence" value="ECO:0007669"/>
    <property type="project" value="UniProtKB-UniRule"/>
</dbReference>
<organism evidence="8 9">
    <name type="scientific">Candidatus Niyogibacteria bacterium CG10_big_fil_rev_8_21_14_0_10_46_36</name>
    <dbReference type="NCBI Taxonomy" id="1974726"/>
    <lineage>
        <taxon>Bacteria</taxon>
        <taxon>Candidatus Niyogiibacteriota</taxon>
    </lineage>
</organism>
<dbReference type="HAMAP" id="MF_01365_B">
    <property type="entry name" value="Ribosomal_uL6_B"/>
    <property type="match status" value="1"/>
</dbReference>
<evidence type="ECO:0000313" key="8">
    <source>
        <dbReference type="EMBL" id="PIR69753.1"/>
    </source>
</evidence>
<keyword evidence="4 6" id="KW-0694">RNA-binding</keyword>
<dbReference type="InterPro" id="IPR036789">
    <property type="entry name" value="Ribosomal_uL6-like_a/b-dom_sf"/>
</dbReference>
<dbReference type="FunFam" id="3.90.930.12:FF:000001">
    <property type="entry name" value="50S ribosomal protein L6"/>
    <property type="match status" value="1"/>
</dbReference>
<keyword evidence="2 4" id="KW-0689">Ribosomal protein</keyword>
<comment type="similarity">
    <text evidence="1 4 5">Belongs to the universal ribosomal protein uL6 family.</text>
</comment>
<dbReference type="PANTHER" id="PTHR11655:SF14">
    <property type="entry name" value="LARGE RIBOSOMAL SUBUNIT PROTEIN UL6M"/>
    <property type="match status" value="1"/>
</dbReference>
<keyword evidence="3 4" id="KW-0687">Ribonucleoprotein</keyword>
<evidence type="ECO:0000256" key="1">
    <source>
        <dbReference type="ARBA" id="ARBA00009356"/>
    </source>
</evidence>
<reference evidence="9" key="1">
    <citation type="submission" date="2017-09" db="EMBL/GenBank/DDBJ databases">
        <title>Depth-based differentiation of microbial function through sediment-hosted aquifers and enrichment of novel symbionts in the deep terrestrial subsurface.</title>
        <authorList>
            <person name="Probst A.J."/>
            <person name="Ladd B."/>
            <person name="Jarett J.K."/>
            <person name="Geller-Mcgrath D.E."/>
            <person name="Sieber C.M.K."/>
            <person name="Emerson J.B."/>
            <person name="Anantharaman K."/>
            <person name="Thomas B.C."/>
            <person name="Malmstrom R."/>
            <person name="Stieglmeier M."/>
            <person name="Klingl A."/>
            <person name="Woyke T."/>
            <person name="Ryan C.M."/>
            <person name="Banfield J.F."/>
        </authorList>
    </citation>
    <scope>NUCLEOTIDE SEQUENCE [LARGE SCALE GENOMIC DNA]</scope>
</reference>
<dbReference type="Gene3D" id="3.90.930.12">
    <property type="entry name" value="Ribosomal protein L6, alpha-beta domain"/>
    <property type="match status" value="2"/>
</dbReference>
<dbReference type="InterPro" id="IPR020040">
    <property type="entry name" value="Ribosomal_uL6_a/b-dom"/>
</dbReference>
<dbReference type="InterPro" id="IPR019906">
    <property type="entry name" value="Ribosomal_uL6_bac-type"/>
</dbReference>
<dbReference type="EMBL" id="PFCO01000003">
    <property type="protein sequence ID" value="PIR69753.1"/>
    <property type="molecule type" value="Genomic_DNA"/>
</dbReference>
<protein>
    <recommendedName>
        <fullName evidence="4">Large ribosomal subunit protein uL6</fullName>
    </recommendedName>
</protein>
<dbReference type="GO" id="GO:0019843">
    <property type="term" value="F:rRNA binding"/>
    <property type="evidence" value="ECO:0007669"/>
    <property type="project" value="UniProtKB-UniRule"/>
</dbReference>
<feature type="domain" description="Large ribosomal subunit protein uL6 alpha-beta" evidence="7">
    <location>
        <begin position="92"/>
        <end position="164"/>
    </location>
</feature>
<name>A0A2H0TDY2_9BACT</name>
<dbReference type="GO" id="GO:0002181">
    <property type="term" value="P:cytoplasmic translation"/>
    <property type="evidence" value="ECO:0007669"/>
    <property type="project" value="TreeGrafter"/>
</dbReference>
<comment type="subunit">
    <text evidence="4">Part of the 50S ribosomal subunit.</text>
</comment>
<dbReference type="PANTHER" id="PTHR11655">
    <property type="entry name" value="60S/50S RIBOSOMAL PROTEIN L6/L9"/>
    <property type="match status" value="1"/>
</dbReference>
<keyword evidence="4 6" id="KW-0699">rRNA-binding</keyword>
<dbReference type="Pfam" id="PF00347">
    <property type="entry name" value="Ribosomal_L6"/>
    <property type="match status" value="2"/>
</dbReference>
<feature type="domain" description="Large ribosomal subunit protein uL6 alpha-beta" evidence="7">
    <location>
        <begin position="11"/>
        <end position="83"/>
    </location>
</feature>
<dbReference type="SUPFAM" id="SSF56053">
    <property type="entry name" value="Ribosomal protein L6"/>
    <property type="match status" value="2"/>
</dbReference>
<gene>
    <name evidence="4" type="primary">rplF</name>
    <name evidence="8" type="ORF">COU47_01580</name>
</gene>
<dbReference type="PIRSF" id="PIRSF002162">
    <property type="entry name" value="Ribosomal_L6"/>
    <property type="match status" value="1"/>
</dbReference>
<accession>A0A2H0TDY2</accession>
<dbReference type="InterPro" id="IPR002358">
    <property type="entry name" value="Ribosomal_uL6_CS"/>
</dbReference>
<dbReference type="InterPro" id="IPR000702">
    <property type="entry name" value="Ribosomal_uL6-like"/>
</dbReference>
<evidence type="ECO:0000256" key="4">
    <source>
        <dbReference type="HAMAP-Rule" id="MF_01365"/>
    </source>
</evidence>
<evidence type="ECO:0000256" key="5">
    <source>
        <dbReference type="RuleBase" id="RU003869"/>
    </source>
</evidence>
<evidence type="ECO:0000259" key="7">
    <source>
        <dbReference type="Pfam" id="PF00347"/>
    </source>
</evidence>
<evidence type="ECO:0000256" key="2">
    <source>
        <dbReference type="ARBA" id="ARBA00022980"/>
    </source>
</evidence>
<evidence type="ECO:0000256" key="6">
    <source>
        <dbReference type="RuleBase" id="RU003870"/>
    </source>
</evidence>
<dbReference type="PRINTS" id="PR00059">
    <property type="entry name" value="RIBOSOMALL6"/>
</dbReference>
<comment type="caution">
    <text evidence="8">The sequence shown here is derived from an EMBL/GenBank/DDBJ whole genome shotgun (WGS) entry which is preliminary data.</text>
</comment>
<evidence type="ECO:0000256" key="3">
    <source>
        <dbReference type="ARBA" id="ARBA00023274"/>
    </source>
</evidence>
<comment type="function">
    <text evidence="4 6">This protein binds to the 23S rRNA, and is important in its secondary structure. It is located near the subunit interface in the base of the L7/L12 stalk, and near the tRNA binding site of the peptidyltransferase center.</text>
</comment>
<dbReference type="AlphaFoldDB" id="A0A2H0TDY2"/>
<dbReference type="Proteomes" id="UP000231503">
    <property type="component" value="Unassembled WGS sequence"/>
</dbReference>
<proteinExistence type="inferred from homology"/>
<dbReference type="NCBIfam" id="TIGR03654">
    <property type="entry name" value="L6_bact"/>
    <property type="match status" value="1"/>
</dbReference>